<dbReference type="KEGG" id="kme:H0A61_02773"/>
<protein>
    <recommendedName>
        <fullName evidence="5">Glycerol operon regulatory protein</fullName>
    </recommendedName>
</protein>
<dbReference type="CDD" id="cd00090">
    <property type="entry name" value="HTH_ARSR"/>
    <property type="match status" value="1"/>
</dbReference>
<proteinExistence type="predicted"/>
<evidence type="ECO:0000256" key="3">
    <source>
        <dbReference type="ARBA" id="ARBA00023163"/>
    </source>
</evidence>
<keyword evidence="9" id="KW-1185">Reference proteome</keyword>
<evidence type="ECO:0000256" key="4">
    <source>
        <dbReference type="ARBA" id="ARBA00058938"/>
    </source>
</evidence>
<dbReference type="InterPro" id="IPR005471">
    <property type="entry name" value="Tscrpt_reg_IclR_N"/>
</dbReference>
<evidence type="ECO:0000256" key="1">
    <source>
        <dbReference type="ARBA" id="ARBA00023015"/>
    </source>
</evidence>
<evidence type="ECO:0000313" key="8">
    <source>
        <dbReference type="EMBL" id="QSQ10368.1"/>
    </source>
</evidence>
<dbReference type="Gene3D" id="1.10.10.10">
    <property type="entry name" value="Winged helix-like DNA-binding domain superfamily/Winged helix DNA-binding domain"/>
    <property type="match status" value="1"/>
</dbReference>
<dbReference type="InterPro" id="IPR050707">
    <property type="entry name" value="HTH_MetabolicPath_Reg"/>
</dbReference>
<accession>A0A8A0RS92</accession>
<dbReference type="GO" id="GO:0003677">
    <property type="term" value="F:DNA binding"/>
    <property type="evidence" value="ECO:0007669"/>
    <property type="project" value="UniProtKB-KW"/>
</dbReference>
<dbReference type="PANTHER" id="PTHR30136:SF35">
    <property type="entry name" value="HTH-TYPE TRANSCRIPTIONAL REGULATOR RV1719"/>
    <property type="match status" value="1"/>
</dbReference>
<gene>
    <name evidence="8" type="primary">kdgR_3</name>
    <name evidence="8" type="ORF">H0A61_02773</name>
</gene>
<organism evidence="8 9">
    <name type="scientific">Koleobacter methoxysyntrophicus</name>
    <dbReference type="NCBI Taxonomy" id="2751313"/>
    <lineage>
        <taxon>Bacteria</taxon>
        <taxon>Bacillati</taxon>
        <taxon>Bacillota</taxon>
        <taxon>Clostridia</taxon>
        <taxon>Koleobacterales</taxon>
        <taxon>Koleobacteraceae</taxon>
        <taxon>Koleobacter</taxon>
    </lineage>
</organism>
<dbReference type="GO" id="GO:0045892">
    <property type="term" value="P:negative regulation of DNA-templated transcription"/>
    <property type="evidence" value="ECO:0007669"/>
    <property type="project" value="TreeGrafter"/>
</dbReference>
<dbReference type="FunFam" id="1.10.10.10:FF:000056">
    <property type="entry name" value="IclR family transcriptional regulator"/>
    <property type="match status" value="1"/>
</dbReference>
<name>A0A8A0RS92_9FIRM</name>
<dbReference type="PROSITE" id="PS51078">
    <property type="entry name" value="ICLR_ED"/>
    <property type="match status" value="1"/>
</dbReference>
<feature type="domain" description="IclR-ED" evidence="7">
    <location>
        <begin position="74"/>
        <end position="260"/>
    </location>
</feature>
<dbReference type="Pfam" id="PF01614">
    <property type="entry name" value="IclR_C"/>
    <property type="match status" value="1"/>
</dbReference>
<dbReference type="GO" id="GO:0003700">
    <property type="term" value="F:DNA-binding transcription factor activity"/>
    <property type="evidence" value="ECO:0007669"/>
    <property type="project" value="TreeGrafter"/>
</dbReference>
<dbReference type="Proteomes" id="UP000662904">
    <property type="component" value="Chromosome"/>
</dbReference>
<dbReference type="Pfam" id="PF09339">
    <property type="entry name" value="HTH_IclR"/>
    <property type="match status" value="1"/>
</dbReference>
<evidence type="ECO:0000256" key="5">
    <source>
        <dbReference type="ARBA" id="ARBA00070406"/>
    </source>
</evidence>
<dbReference type="Gene3D" id="3.30.450.40">
    <property type="match status" value="1"/>
</dbReference>
<dbReference type="InterPro" id="IPR014757">
    <property type="entry name" value="Tscrpt_reg_IclR_C"/>
</dbReference>
<keyword evidence="3" id="KW-0804">Transcription</keyword>
<dbReference type="RefSeq" id="WP_241755017.1">
    <property type="nucleotide sequence ID" value="NZ_CP059066.1"/>
</dbReference>
<dbReference type="InterPro" id="IPR036388">
    <property type="entry name" value="WH-like_DNA-bd_sf"/>
</dbReference>
<reference evidence="8" key="1">
    <citation type="submission" date="2020-07" db="EMBL/GenBank/DDBJ databases">
        <title>Koleobacter methoxysyntrophicus gen. nov., sp. nov., a novel anaerobic bacterium isolated from deep subsurface oil field and proposal of Koleobacterales ord. nov. in the phylum Firmicutes.</title>
        <authorList>
            <person name="Sakamoto S."/>
            <person name="Tamaki H."/>
        </authorList>
    </citation>
    <scope>NUCLEOTIDE SEQUENCE</scope>
    <source>
        <strain evidence="8">NRmbB1</strain>
    </source>
</reference>
<keyword evidence="2" id="KW-0238">DNA-binding</keyword>
<dbReference type="EMBL" id="CP059066">
    <property type="protein sequence ID" value="QSQ10368.1"/>
    <property type="molecule type" value="Genomic_DNA"/>
</dbReference>
<sequence length="260" mass="29865">MILIRDDKYTIKSLERALDVMMLFYKEKRELGVSEIAEYLGMYKSTVHRILTTLERRGFIQKNSRNNKYWLGIKVFSLGMLYAKEMKLRDIAQPHLSRLAEKFKETTHLAVIDFNREEGPEVVVLEKIQKAQFLSMTPPVGSSSPAYCSAMGKILLAYSEPETVEKILKKPLKRYTQNTITDYNKLLKELKKIRQQGYAVDNEELEVGLTCFAAPVYDFENKVIASISLSGPSARLESLKARDVIREVQKTAEEISENLK</sequence>
<comment type="function">
    <text evidence="4">May be an activator protein for the gylABX operon.</text>
</comment>
<feature type="domain" description="HTH iclR-type" evidence="6">
    <location>
        <begin position="11"/>
        <end position="73"/>
    </location>
</feature>
<evidence type="ECO:0000259" key="7">
    <source>
        <dbReference type="PROSITE" id="PS51078"/>
    </source>
</evidence>
<dbReference type="InterPro" id="IPR029016">
    <property type="entry name" value="GAF-like_dom_sf"/>
</dbReference>
<dbReference type="InterPro" id="IPR011991">
    <property type="entry name" value="ArsR-like_HTH"/>
</dbReference>
<dbReference type="AlphaFoldDB" id="A0A8A0RS92"/>
<evidence type="ECO:0000256" key="2">
    <source>
        <dbReference type="ARBA" id="ARBA00023125"/>
    </source>
</evidence>
<evidence type="ECO:0000259" key="6">
    <source>
        <dbReference type="PROSITE" id="PS51077"/>
    </source>
</evidence>
<keyword evidence="1" id="KW-0805">Transcription regulation</keyword>
<dbReference type="SUPFAM" id="SSF46785">
    <property type="entry name" value="Winged helix' DNA-binding domain"/>
    <property type="match status" value="1"/>
</dbReference>
<dbReference type="PROSITE" id="PS51077">
    <property type="entry name" value="HTH_ICLR"/>
    <property type="match status" value="1"/>
</dbReference>
<dbReference type="InterPro" id="IPR036390">
    <property type="entry name" value="WH_DNA-bd_sf"/>
</dbReference>
<dbReference type="PANTHER" id="PTHR30136">
    <property type="entry name" value="HELIX-TURN-HELIX TRANSCRIPTIONAL REGULATOR, ICLR FAMILY"/>
    <property type="match status" value="1"/>
</dbReference>
<evidence type="ECO:0000313" key="9">
    <source>
        <dbReference type="Proteomes" id="UP000662904"/>
    </source>
</evidence>
<dbReference type="SUPFAM" id="SSF55781">
    <property type="entry name" value="GAF domain-like"/>
    <property type="match status" value="1"/>
</dbReference>
<dbReference type="SMART" id="SM00346">
    <property type="entry name" value="HTH_ICLR"/>
    <property type="match status" value="1"/>
</dbReference>